<reference evidence="4" key="1">
    <citation type="journal article" date="2019" name="Int. J. Syst. Evol. Microbiol.">
        <title>The Global Catalogue of Microorganisms (GCM) 10K type strain sequencing project: providing services to taxonomists for standard genome sequencing and annotation.</title>
        <authorList>
            <consortium name="The Broad Institute Genomics Platform"/>
            <consortium name="The Broad Institute Genome Sequencing Center for Infectious Disease"/>
            <person name="Wu L."/>
            <person name="Ma J."/>
        </authorList>
    </citation>
    <scope>NUCLEOTIDE SEQUENCE [LARGE SCALE GENOMIC DNA]</scope>
    <source>
        <strain evidence="4">CGMCC 1.5362</strain>
    </source>
</reference>
<dbReference type="Gene3D" id="3.90.1200.10">
    <property type="match status" value="1"/>
</dbReference>
<evidence type="ECO:0000313" key="3">
    <source>
        <dbReference type="EMBL" id="GGK78857.1"/>
    </source>
</evidence>
<dbReference type="InterPro" id="IPR011009">
    <property type="entry name" value="Kinase-like_dom_sf"/>
</dbReference>
<protein>
    <recommendedName>
        <fullName evidence="2">Aminoglycoside phosphotransferase domain-containing protein</fullName>
    </recommendedName>
</protein>
<feature type="domain" description="Aminoglycoside phosphotransferase" evidence="2">
    <location>
        <begin position="111"/>
        <end position="319"/>
    </location>
</feature>
<dbReference type="SUPFAM" id="SSF56112">
    <property type="entry name" value="Protein kinase-like (PK-like)"/>
    <property type="match status" value="1"/>
</dbReference>
<dbReference type="RefSeq" id="WP_156875792.1">
    <property type="nucleotide sequence ID" value="NZ_BMLB01000006.1"/>
</dbReference>
<feature type="compositionally biased region" description="Gly residues" evidence="1">
    <location>
        <begin position="12"/>
        <end position="25"/>
    </location>
</feature>
<evidence type="ECO:0000256" key="1">
    <source>
        <dbReference type="SAM" id="MobiDB-lite"/>
    </source>
</evidence>
<dbReference type="EMBL" id="BMLB01000006">
    <property type="protein sequence ID" value="GGK78857.1"/>
    <property type="molecule type" value="Genomic_DNA"/>
</dbReference>
<keyword evidence="4" id="KW-1185">Reference proteome</keyword>
<sequence length="389" mass="40637">MTGTVGERVDGTVGGPAGAPAGGSTGWSVPQRVEVDGEVVVVARAWPGKEKDGVARVTVEGRDLHGRLRAGSLRQDGRVRLLPAGVDPALPALERLAPEGELLVHRAGRRAVLRHTGGYTKVVRPGRSAAVVAAASTGGTLAAAAGLAAPQVVHHDPEQAAVTLSVLPGRPVHELAAGRDWERIWTTWASAWVRLQGLDEGAVGVNGSAGAPLTEPARDGAAGLARHTAEDEAGVVGRWADQALTAGLLPAVWGERAGAVAARLRDAGDPERMVPTHRDLHDKQLLWDGDTLGVLDLDTACVADPALDPANLAVHADLRRAQGIWSTSAASAVEVSAEVVARVAQVDEERWGTAQLATVVRLACVYAFRPAWRDVVLAWAEQRWEGLAA</sequence>
<evidence type="ECO:0000259" key="2">
    <source>
        <dbReference type="Pfam" id="PF01636"/>
    </source>
</evidence>
<accession>A0ABQ2FC22</accession>
<organism evidence="3 4">
    <name type="scientific">Ornithinimicrobium pekingense</name>
    <dbReference type="NCBI Taxonomy" id="384677"/>
    <lineage>
        <taxon>Bacteria</taxon>
        <taxon>Bacillati</taxon>
        <taxon>Actinomycetota</taxon>
        <taxon>Actinomycetes</taxon>
        <taxon>Micrococcales</taxon>
        <taxon>Ornithinimicrobiaceae</taxon>
        <taxon>Ornithinimicrobium</taxon>
    </lineage>
</organism>
<comment type="caution">
    <text evidence="3">The sequence shown here is derived from an EMBL/GenBank/DDBJ whole genome shotgun (WGS) entry which is preliminary data.</text>
</comment>
<evidence type="ECO:0000313" key="4">
    <source>
        <dbReference type="Proteomes" id="UP000662111"/>
    </source>
</evidence>
<proteinExistence type="predicted"/>
<gene>
    <name evidence="3" type="ORF">GCM10011509_29260</name>
</gene>
<dbReference type="Pfam" id="PF01636">
    <property type="entry name" value="APH"/>
    <property type="match status" value="1"/>
</dbReference>
<dbReference type="InterPro" id="IPR002575">
    <property type="entry name" value="Aminoglycoside_PTrfase"/>
</dbReference>
<feature type="region of interest" description="Disordered" evidence="1">
    <location>
        <begin position="1"/>
        <end position="30"/>
    </location>
</feature>
<dbReference type="Proteomes" id="UP000662111">
    <property type="component" value="Unassembled WGS sequence"/>
</dbReference>
<name>A0ABQ2FC22_9MICO</name>